<dbReference type="PROSITE" id="PS00217">
    <property type="entry name" value="SUGAR_TRANSPORT_2"/>
    <property type="match status" value="1"/>
</dbReference>
<feature type="transmembrane region" description="Helical" evidence="9">
    <location>
        <begin position="158"/>
        <end position="176"/>
    </location>
</feature>
<dbReference type="InterPro" id="IPR005829">
    <property type="entry name" value="Sugar_transporter_CS"/>
</dbReference>
<dbReference type="InterPro" id="IPR020846">
    <property type="entry name" value="MFS_dom"/>
</dbReference>
<dbReference type="CDD" id="cd17367">
    <property type="entry name" value="MFS_KgtP"/>
    <property type="match status" value="1"/>
</dbReference>
<evidence type="ECO:0000259" key="10">
    <source>
        <dbReference type="PROSITE" id="PS50850"/>
    </source>
</evidence>
<evidence type="ECO:0000313" key="12">
    <source>
        <dbReference type="Proteomes" id="UP001221838"/>
    </source>
</evidence>
<keyword evidence="7 9" id="KW-1133">Transmembrane helix</keyword>
<keyword evidence="4" id="KW-1003">Cell membrane</keyword>
<keyword evidence="6" id="KW-0769">Symport</keyword>
<proteinExistence type="inferred from homology"/>
<feature type="transmembrane region" description="Helical" evidence="9">
    <location>
        <begin position="87"/>
        <end position="105"/>
    </location>
</feature>
<dbReference type="Gene3D" id="1.20.1250.20">
    <property type="entry name" value="MFS general substrate transporter like domains"/>
    <property type="match status" value="2"/>
</dbReference>
<feature type="transmembrane region" description="Helical" evidence="9">
    <location>
        <begin position="306"/>
        <end position="325"/>
    </location>
</feature>
<feature type="transmembrane region" description="Helical" evidence="9">
    <location>
        <begin position="367"/>
        <end position="387"/>
    </location>
</feature>
<dbReference type="PANTHER" id="PTHR43528">
    <property type="entry name" value="ALPHA-KETOGLUTARATE PERMEASE"/>
    <property type="match status" value="1"/>
</dbReference>
<comment type="subcellular location">
    <subcellularLocation>
        <location evidence="1">Cell membrane</location>
        <topology evidence="1">Multi-pass membrane protein</topology>
    </subcellularLocation>
</comment>
<comment type="similarity">
    <text evidence="2">Belongs to the major facilitator superfamily. Metabolite:H+ Symporter (MHS) family (TC 2.A.1.6) family.</text>
</comment>
<keyword evidence="12" id="KW-1185">Reference proteome</keyword>
<feature type="transmembrane region" description="Helical" evidence="9">
    <location>
        <begin position="399"/>
        <end position="418"/>
    </location>
</feature>
<evidence type="ECO:0000313" key="11">
    <source>
        <dbReference type="EMBL" id="MDC0707584.1"/>
    </source>
</evidence>
<evidence type="ECO:0000256" key="4">
    <source>
        <dbReference type="ARBA" id="ARBA00022475"/>
    </source>
</evidence>
<keyword evidence="5 9" id="KW-0812">Transmembrane</keyword>
<evidence type="ECO:0000256" key="1">
    <source>
        <dbReference type="ARBA" id="ARBA00004651"/>
    </source>
</evidence>
<dbReference type="InterPro" id="IPR051084">
    <property type="entry name" value="H+-coupled_symporters"/>
</dbReference>
<feature type="transmembrane region" description="Helical" evidence="9">
    <location>
        <begin position="57"/>
        <end position="75"/>
    </location>
</feature>
<feature type="transmembrane region" description="Helical" evidence="9">
    <location>
        <begin position="331"/>
        <end position="355"/>
    </location>
</feature>
<dbReference type="PANTHER" id="PTHR43528:SF5">
    <property type="entry name" value="PROLINE_BETAINE TRANSPORTER"/>
    <property type="match status" value="1"/>
</dbReference>
<sequence>MTALHVPGVRQRLRSIFGGSVGNLIEWYDFYIYSAFSLYFAKAFFPHGNPLVEQLNTAGVFALGFLVRPLGGWVMGSYADLHGRRAALTLSVTLMCLGSLIIALCPTYQQIGVAAPGVLVLARLLQGLSLGGEYGTSATYLSEVATSRHRGFYSSFQYVTLIMGQLLATVTLLVLQRLVLTQEQLEAWGWRIPFVCGASLSVFGFYMRRNMVETEAFQAEAAKRPVRHPMRELLRHPREIALVVGLTLGGTLAFYTYTVYMQKFLVNSVGLSRDQATLISVASLFLYMLLQPVFGFLSDKVGRRPVLLWFGIMGTVGTVPLLTALTQARDAWTAFLLVMAALVIVSGYTSINAVVKAELFPASIRALGVGLPYALTVSLFGGTAEYLGTWLKLSGRETWFFWYVTACILCSLLVYLFMRDTHREHRFTEAEALPQTASPHGLPRPPP</sequence>
<comment type="caution">
    <text evidence="11">The sequence shown here is derived from an EMBL/GenBank/DDBJ whole genome shotgun (WGS) entry which is preliminary data.</text>
</comment>
<organism evidence="11 12">
    <name type="scientific">Stigmatella ashevillensis</name>
    <dbReference type="NCBI Taxonomy" id="2995309"/>
    <lineage>
        <taxon>Bacteria</taxon>
        <taxon>Pseudomonadati</taxon>
        <taxon>Myxococcota</taxon>
        <taxon>Myxococcia</taxon>
        <taxon>Myxococcales</taxon>
        <taxon>Cystobacterineae</taxon>
        <taxon>Archangiaceae</taxon>
        <taxon>Stigmatella</taxon>
    </lineage>
</organism>
<gene>
    <name evidence="11" type="ORF">POL68_03795</name>
</gene>
<keyword evidence="3" id="KW-0813">Transport</keyword>
<name>A0ABT5D1P0_9BACT</name>
<evidence type="ECO:0000256" key="2">
    <source>
        <dbReference type="ARBA" id="ARBA00008240"/>
    </source>
</evidence>
<dbReference type="SUPFAM" id="SSF103473">
    <property type="entry name" value="MFS general substrate transporter"/>
    <property type="match status" value="1"/>
</dbReference>
<dbReference type="InterPro" id="IPR011701">
    <property type="entry name" value="MFS"/>
</dbReference>
<dbReference type="InterPro" id="IPR036259">
    <property type="entry name" value="MFS_trans_sf"/>
</dbReference>
<reference evidence="11 12" key="1">
    <citation type="submission" date="2022-11" db="EMBL/GenBank/DDBJ databases">
        <title>Minimal conservation of predation-associated metabolite biosynthetic gene clusters underscores biosynthetic potential of Myxococcota including descriptions for ten novel species: Archangium lansinium sp. nov., Myxococcus landrumus sp. nov., Nannocystis bai.</title>
        <authorList>
            <person name="Ahearne A."/>
            <person name="Stevens C."/>
            <person name="Dowd S."/>
        </authorList>
    </citation>
    <scope>NUCLEOTIDE SEQUENCE [LARGE SCALE GENOMIC DNA]</scope>
    <source>
        <strain evidence="11 12">NCWAL01</strain>
    </source>
</reference>
<feature type="transmembrane region" description="Helical" evidence="9">
    <location>
        <begin position="240"/>
        <end position="258"/>
    </location>
</feature>
<feature type="transmembrane region" description="Helical" evidence="9">
    <location>
        <begin position="188"/>
        <end position="207"/>
    </location>
</feature>
<evidence type="ECO:0000256" key="3">
    <source>
        <dbReference type="ARBA" id="ARBA00022448"/>
    </source>
</evidence>
<dbReference type="PROSITE" id="PS50850">
    <property type="entry name" value="MFS"/>
    <property type="match status" value="1"/>
</dbReference>
<keyword evidence="8 9" id="KW-0472">Membrane</keyword>
<evidence type="ECO:0000256" key="6">
    <source>
        <dbReference type="ARBA" id="ARBA00022847"/>
    </source>
</evidence>
<dbReference type="RefSeq" id="WP_272134817.1">
    <property type="nucleotide sequence ID" value="NZ_JAQNDM010000002.1"/>
</dbReference>
<dbReference type="InterPro" id="IPR005828">
    <property type="entry name" value="MFS_sugar_transport-like"/>
</dbReference>
<dbReference type="Pfam" id="PF07690">
    <property type="entry name" value="MFS_1"/>
    <property type="match status" value="1"/>
</dbReference>
<evidence type="ECO:0000256" key="8">
    <source>
        <dbReference type="ARBA" id="ARBA00023136"/>
    </source>
</evidence>
<protein>
    <submittedName>
        <fullName evidence="11">MFS transporter</fullName>
    </submittedName>
</protein>
<evidence type="ECO:0000256" key="7">
    <source>
        <dbReference type="ARBA" id="ARBA00022989"/>
    </source>
</evidence>
<dbReference type="EMBL" id="JAQNDM010000002">
    <property type="protein sequence ID" value="MDC0707584.1"/>
    <property type="molecule type" value="Genomic_DNA"/>
</dbReference>
<evidence type="ECO:0000256" key="9">
    <source>
        <dbReference type="SAM" id="Phobius"/>
    </source>
</evidence>
<feature type="transmembrane region" description="Helical" evidence="9">
    <location>
        <begin position="278"/>
        <end position="297"/>
    </location>
</feature>
<dbReference type="Proteomes" id="UP001221838">
    <property type="component" value="Unassembled WGS sequence"/>
</dbReference>
<evidence type="ECO:0000256" key="5">
    <source>
        <dbReference type="ARBA" id="ARBA00022692"/>
    </source>
</evidence>
<dbReference type="Pfam" id="PF00083">
    <property type="entry name" value="Sugar_tr"/>
    <property type="match status" value="1"/>
</dbReference>
<accession>A0ABT5D1P0</accession>
<feature type="domain" description="Major facilitator superfamily (MFS) profile" evidence="10">
    <location>
        <begin position="15"/>
        <end position="422"/>
    </location>
</feature>